<dbReference type="InterPro" id="IPR051017">
    <property type="entry name" value="Aldolase-II_Adducin_sf"/>
</dbReference>
<dbReference type="SMART" id="SM01007">
    <property type="entry name" value="Aldolase_II"/>
    <property type="match status" value="1"/>
</dbReference>
<dbReference type="NCBIfam" id="NF004855">
    <property type="entry name" value="PRK06208.1"/>
    <property type="match status" value="1"/>
</dbReference>
<dbReference type="EMBL" id="CP116942">
    <property type="protein sequence ID" value="WCO65029.1"/>
    <property type="molecule type" value="Genomic_DNA"/>
</dbReference>
<dbReference type="AlphaFoldDB" id="A0AAE9Y362"/>
<evidence type="ECO:0000313" key="3">
    <source>
        <dbReference type="EMBL" id="WCO65029.1"/>
    </source>
</evidence>
<dbReference type="InterPro" id="IPR001303">
    <property type="entry name" value="Aldolase_II/adducin_N"/>
</dbReference>
<feature type="domain" description="Class II aldolase/adducin N-terminal" evidence="2">
    <location>
        <begin position="24"/>
        <end position="204"/>
    </location>
</feature>
<proteinExistence type="inferred from homology"/>
<dbReference type="RefSeq" id="WP_272734554.1">
    <property type="nucleotide sequence ID" value="NZ_CP116942.1"/>
</dbReference>
<comment type="similarity">
    <text evidence="1">Belongs to the aldolase class II family.</text>
</comment>
<dbReference type="FunFam" id="3.40.225.10:FF:000009">
    <property type="entry name" value="Class II aldolase/adducin N-terminal"/>
    <property type="match status" value="1"/>
</dbReference>
<dbReference type="KEGG" id="ima:PO878_11015"/>
<evidence type="ECO:0000313" key="4">
    <source>
        <dbReference type="Proteomes" id="UP001216390"/>
    </source>
</evidence>
<dbReference type="GO" id="GO:0005856">
    <property type="term" value="C:cytoskeleton"/>
    <property type="evidence" value="ECO:0007669"/>
    <property type="project" value="TreeGrafter"/>
</dbReference>
<keyword evidence="4" id="KW-1185">Reference proteome</keyword>
<dbReference type="InterPro" id="IPR036409">
    <property type="entry name" value="Aldolase_II/adducin_N_sf"/>
</dbReference>
<name>A0AAE9Y362_9ACTN</name>
<organism evidence="3 4">
    <name type="scientific">Iamia majanohamensis</name>
    <dbReference type="NCBI Taxonomy" id="467976"/>
    <lineage>
        <taxon>Bacteria</taxon>
        <taxon>Bacillati</taxon>
        <taxon>Actinomycetota</taxon>
        <taxon>Acidimicrobiia</taxon>
        <taxon>Acidimicrobiales</taxon>
        <taxon>Iamiaceae</taxon>
        <taxon>Iamia</taxon>
    </lineage>
</organism>
<dbReference type="Gene3D" id="3.40.225.10">
    <property type="entry name" value="Class II aldolase/adducin N-terminal domain"/>
    <property type="match status" value="1"/>
</dbReference>
<accession>A0AAE9Y362</accession>
<protein>
    <submittedName>
        <fullName evidence="3">Class II aldolase/adducin family protein</fullName>
    </submittedName>
</protein>
<dbReference type="GO" id="GO:0051015">
    <property type="term" value="F:actin filament binding"/>
    <property type="evidence" value="ECO:0007669"/>
    <property type="project" value="TreeGrafter"/>
</dbReference>
<evidence type="ECO:0000256" key="1">
    <source>
        <dbReference type="ARBA" id="ARBA00037961"/>
    </source>
</evidence>
<dbReference type="Proteomes" id="UP001216390">
    <property type="component" value="Chromosome"/>
</dbReference>
<dbReference type="SUPFAM" id="SSF53639">
    <property type="entry name" value="AraD/HMP-PK domain-like"/>
    <property type="match status" value="1"/>
</dbReference>
<gene>
    <name evidence="3" type="ORF">PO878_11015</name>
</gene>
<dbReference type="Pfam" id="PF00596">
    <property type="entry name" value="Aldolase_II"/>
    <property type="match status" value="1"/>
</dbReference>
<dbReference type="PANTHER" id="PTHR10672:SF3">
    <property type="entry name" value="PROTEIN HU-LI TAI SHAO"/>
    <property type="match status" value="1"/>
</dbReference>
<reference evidence="3" key="1">
    <citation type="submission" date="2023-01" db="EMBL/GenBank/DDBJ databases">
        <title>The diversity of Class Acidimicrobiia in South China Sea sediment environments and the proposal of Iamia marina sp. nov., a novel species of the genus Iamia.</title>
        <authorList>
            <person name="He Y."/>
            <person name="Tian X."/>
        </authorList>
    </citation>
    <scope>NUCLEOTIDE SEQUENCE</scope>
    <source>
        <strain evidence="3">DSM 19957</strain>
    </source>
</reference>
<dbReference type="PANTHER" id="PTHR10672">
    <property type="entry name" value="ADDUCIN"/>
    <property type="match status" value="1"/>
</dbReference>
<evidence type="ECO:0000259" key="2">
    <source>
        <dbReference type="SMART" id="SM01007"/>
    </source>
</evidence>
<sequence>MSTRTPHSPFVERSPEEERAHRKARLAAAFRIFGRFGFDEGVAGHITARDPERDDHFWVNPFGMSFKQIQPSDLILVDHEGEVVEGTWPVNRAAFAIHSQIHAARPDVVAAAHSHSRHGRAFSTLGRELEPLTQDSCIFFEDHVLFDDYTGVVNDPAEGKRIAHALGDRKAAILANHGLLTVGRSIEEAVFWFVTMERTCEVELTARAAGTPRPIDAEVARATAAEIGGELAGWFSAQPLFDWIEQVEPDLAEPA</sequence>